<reference evidence="1 2" key="1">
    <citation type="submission" date="2023-06" db="EMBL/GenBank/DDBJ databases">
        <title>Identification and characterization of antibiotic-resistant Gram-negative bacteria.</title>
        <authorList>
            <person name="Cho G.-S."/>
            <person name="Lee J."/>
            <person name="Tai E."/>
            <person name="Jeong S."/>
            <person name="Kim I."/>
            <person name="Kim B.-E."/>
            <person name="Jeong M.-I."/>
            <person name="Oh K.-K."/>
            <person name="Franz C.M.A.P."/>
        </authorList>
    </citation>
    <scope>NUCLEOTIDE SEQUENCE [LARGE SCALE GENOMIC DNA]</scope>
    <source>
        <strain evidence="1 2">V106_12</strain>
    </source>
</reference>
<dbReference type="RefSeq" id="WP_285149181.1">
    <property type="nucleotide sequence ID" value="NZ_JASSOM010000046.1"/>
</dbReference>
<gene>
    <name evidence="1" type="ORF">QQF32_07000</name>
</gene>
<keyword evidence="2" id="KW-1185">Reference proteome</keyword>
<dbReference type="EMBL" id="JASSOM010000046">
    <property type="protein sequence ID" value="MDK9362940.1"/>
    <property type="molecule type" value="Genomic_DNA"/>
</dbReference>
<name>A0AAP4D2G3_9ENTR</name>
<organism evidence="1 2">
    <name type="scientific">Lelliottia wanjuensis</name>
    <dbReference type="NCBI Taxonomy" id="3050585"/>
    <lineage>
        <taxon>Bacteria</taxon>
        <taxon>Pseudomonadati</taxon>
        <taxon>Pseudomonadota</taxon>
        <taxon>Gammaproteobacteria</taxon>
        <taxon>Enterobacterales</taxon>
        <taxon>Enterobacteriaceae</taxon>
        <taxon>Lelliottia</taxon>
    </lineage>
</organism>
<evidence type="ECO:0000313" key="2">
    <source>
        <dbReference type="Proteomes" id="UP001223214"/>
    </source>
</evidence>
<dbReference type="SUPFAM" id="SSF52540">
    <property type="entry name" value="P-loop containing nucleoside triphosphate hydrolases"/>
    <property type="match status" value="1"/>
</dbReference>
<proteinExistence type="predicted"/>
<comment type="caution">
    <text evidence="1">The sequence shown here is derived from an EMBL/GenBank/DDBJ whole genome shotgun (WGS) entry which is preliminary data.</text>
</comment>
<sequence length="1282" mass="143692">MAIFDIEKDELLKLTDVQLEELVARLAETEVALHGHSPACVNWSGSITAPDGGIDVHVQVPVDQMSTGFLARPNTVLQAKKHKMQRAAIEKEMGSGESLSPMLSEQARNKGSYIIVSLDDDCSPPMKAERLKAMWDAVNDDPNKSNIHLDFYDRSKISQWLRQHPSVMLWVKETLGQGHSGWQPFGAWSNPPKGVSDTLISAPGVTITLPSGRGQKLSIAEAISPMRELIRSTKKAVRITGLSGVGKTRIVQALFDEAIGTDALDRTVAVYVDTGSDPIPSATAMLDRLIADGRRAIMILDNCPSELHSSLASKVSASGNEVRLITIEYDIRDDKPQTTEVIRIETVGPEVAEQLVLRRFPGIGQNNTRRIAEFADGNARVSLAIAERVEDGESLAQLSDTQLFNRLFEQRNHPDGELREQAEILSLVYSFSVSSTGMNSNELEILGSLSEYSKAQLFRAVTKLISRHVVQKRAHWRAILPHAIANKLAASALDSIPVDQLRAVFEAPEQERLLLSFAHRLGLLHDHPVAKEIVEAWLQPEGLLGRILELDDESVRILDYIGPVAPEALLNRIEAGLTAPDFQGIEPTYDPRRLTILSLLHSLAYDSNVFDRCARLLLQMADHEDEDNNYDSARNKLVRFFQAYLSGTHASLNQRVRLMNECLSSVLAGRRALGFKMLSTALEGLHWTGIGVNEFGARPRDYGFEPTYDELVEWRSAFIDVAVQWGTSGDYEIEASARMSLADAFRGLWDQEAMREKLVDAARKLHAYSPWGDGWKAIRSMIYFDYTSRTDAEEIEPIPESLAALEKELEPNDLVPEIMTYVLSRGGDYWALDADLGHDDVEKYSEAETRLAAKAIQLGRNFAASNHKLGELSPNLFSTDGMPYRFAFGKGLAEGAQDLQIDWQLLVDQLGLHPAVSKDFAIFCGFIDQTDAVAPELAQEFLDQCTRHPELRRAIVDLHPRRRFTEADLNRCMAVLDDPEINPHIYGPILWRDQYVNLPAGRVIELAHRLLDKTNGDNVVLDALSMRLPRKEEVADTLGSDLRQIGLRAAILRFQRDHRDYGGSTDYRMDRVVSAALRFDGYDSDKQNWIDTIFSAVDESGYLSSFGKTIENTAALMPEAFLNQVFEGNEKQQRRRLFFISHGSLRHLPLAKIDVGVLIQWCRSRSEPKVWPAIAMGVTLWLKDDEKSATVIHKSALAMLEASPEPMVVLEAFAERISPSSWTGSRANIMQLRADAFSMFMRHERPEIAEAARVVHEKITLWIENQKERDQREDSDREQRFE</sequence>
<dbReference type="Proteomes" id="UP001223214">
    <property type="component" value="Unassembled WGS sequence"/>
</dbReference>
<evidence type="ECO:0000313" key="1">
    <source>
        <dbReference type="EMBL" id="MDK9362940.1"/>
    </source>
</evidence>
<dbReference type="InterPro" id="IPR027417">
    <property type="entry name" value="P-loop_NTPase"/>
</dbReference>
<protein>
    <submittedName>
        <fullName evidence="1">Uncharacterized protein</fullName>
    </submittedName>
</protein>
<accession>A0AAP4D2G3</accession>